<comment type="caution">
    <text evidence="2">The sequence shown here is derived from an EMBL/GenBank/DDBJ whole genome shotgun (WGS) entry which is preliminary data.</text>
</comment>
<protein>
    <submittedName>
        <fullName evidence="2">DUF456 domain-containing protein</fullName>
    </submittedName>
</protein>
<dbReference type="EMBL" id="JAAGVY010000006">
    <property type="protein sequence ID" value="NEN22889.1"/>
    <property type="molecule type" value="Genomic_DNA"/>
</dbReference>
<gene>
    <name evidence="2" type="ORF">G3O08_05180</name>
</gene>
<dbReference type="PANTHER" id="PTHR39165:SF1">
    <property type="entry name" value="DUF456 DOMAIN-CONTAINING PROTEIN"/>
    <property type="match status" value="1"/>
</dbReference>
<evidence type="ECO:0000256" key="1">
    <source>
        <dbReference type="SAM" id="Phobius"/>
    </source>
</evidence>
<sequence>MDITLAILSGLLILIGIIGSVLPVLPGTPLCWLGLLVLHFSKYANYTTTFLVVMASVMIVVSVLDYLIPVWGTKRFGGSKAGVMGSTIGLIVGLFFGPVGIILGPFIGAFLGEMLVNKTEFKGAMKSATGSFIGFLLSTGLKLIYGGFTAFYFFKAIF</sequence>
<proteinExistence type="predicted"/>
<evidence type="ECO:0000313" key="2">
    <source>
        <dbReference type="EMBL" id="NEN22889.1"/>
    </source>
</evidence>
<feature type="transmembrane region" description="Helical" evidence="1">
    <location>
        <begin position="88"/>
        <end position="112"/>
    </location>
</feature>
<keyword evidence="1" id="KW-1133">Transmembrane helix</keyword>
<dbReference type="RefSeq" id="WP_163283614.1">
    <property type="nucleotide sequence ID" value="NZ_JAAGVY010000006.1"/>
</dbReference>
<keyword evidence="1" id="KW-0812">Transmembrane</keyword>
<keyword evidence="3" id="KW-1185">Reference proteome</keyword>
<evidence type="ECO:0000313" key="3">
    <source>
        <dbReference type="Proteomes" id="UP000486602"/>
    </source>
</evidence>
<dbReference type="Proteomes" id="UP000486602">
    <property type="component" value="Unassembled WGS sequence"/>
</dbReference>
<accession>A0A7K3WML5</accession>
<dbReference type="Pfam" id="PF04306">
    <property type="entry name" value="DUF456"/>
    <property type="match status" value="1"/>
</dbReference>
<feature type="transmembrane region" description="Helical" evidence="1">
    <location>
        <begin position="43"/>
        <end position="68"/>
    </location>
</feature>
<reference evidence="2 3" key="1">
    <citation type="submission" date="2020-02" db="EMBL/GenBank/DDBJ databases">
        <title>Out from the shadows clarifying the taxonomy of the family Cryomorphaceae and related taxa by utilizing the GTDB taxonomic framework.</title>
        <authorList>
            <person name="Bowman J.P."/>
        </authorList>
    </citation>
    <scope>NUCLEOTIDE SEQUENCE [LARGE SCALE GENOMIC DNA]</scope>
    <source>
        <strain evidence="2 3">QSSC 1-22</strain>
    </source>
</reference>
<name>A0A7K3WML5_9FLAO</name>
<keyword evidence="1" id="KW-0472">Membrane</keyword>
<organism evidence="2 3">
    <name type="scientific">Cryomorpha ignava</name>
    <dbReference type="NCBI Taxonomy" id="101383"/>
    <lineage>
        <taxon>Bacteria</taxon>
        <taxon>Pseudomonadati</taxon>
        <taxon>Bacteroidota</taxon>
        <taxon>Flavobacteriia</taxon>
        <taxon>Flavobacteriales</taxon>
        <taxon>Cryomorphaceae</taxon>
        <taxon>Cryomorpha</taxon>
    </lineage>
</organism>
<dbReference type="PANTHER" id="PTHR39165">
    <property type="entry name" value="IG HYPOTHETICAL 17883"/>
    <property type="match status" value="1"/>
</dbReference>
<feature type="transmembrane region" description="Helical" evidence="1">
    <location>
        <begin position="132"/>
        <end position="154"/>
    </location>
</feature>
<dbReference type="AlphaFoldDB" id="A0A7K3WML5"/>
<dbReference type="InterPro" id="IPR007403">
    <property type="entry name" value="DUF456"/>
</dbReference>